<evidence type="ECO:0008006" key="4">
    <source>
        <dbReference type="Google" id="ProtNLM"/>
    </source>
</evidence>
<feature type="transmembrane region" description="Helical" evidence="1">
    <location>
        <begin position="25"/>
        <end position="46"/>
    </location>
</feature>
<evidence type="ECO:0000313" key="3">
    <source>
        <dbReference type="Proteomes" id="UP000228867"/>
    </source>
</evidence>
<dbReference type="AlphaFoldDB" id="A0A2H0NBV0"/>
<evidence type="ECO:0000256" key="1">
    <source>
        <dbReference type="SAM" id="Phobius"/>
    </source>
</evidence>
<dbReference type="NCBIfam" id="TIGR02532">
    <property type="entry name" value="IV_pilin_GFxxxE"/>
    <property type="match status" value="1"/>
</dbReference>
<dbReference type="Proteomes" id="UP000228867">
    <property type="component" value="Unassembled WGS sequence"/>
</dbReference>
<keyword evidence="1" id="KW-0472">Membrane</keyword>
<dbReference type="Gene3D" id="3.30.700.10">
    <property type="entry name" value="Glycoprotein, Type 4 Pilin"/>
    <property type="match status" value="1"/>
</dbReference>
<keyword evidence="1" id="KW-1133">Transmembrane helix</keyword>
<dbReference type="SUPFAM" id="SSF54523">
    <property type="entry name" value="Pili subunits"/>
    <property type="match status" value="1"/>
</dbReference>
<organism evidence="2 3">
    <name type="scientific">Candidatus Jorgensenbacteria bacterium CG11_big_fil_rev_8_21_14_0_20_38_23</name>
    <dbReference type="NCBI Taxonomy" id="1974594"/>
    <lineage>
        <taxon>Bacteria</taxon>
        <taxon>Candidatus Joergenseniibacteriota</taxon>
    </lineage>
</organism>
<sequence>MLRRKVLNNYLISQFMKSLKKSSGYTLMEFLIVIAITAIIFAVVFVSSPNLRRSRELSSTAQGMVAVIRNTQNRSITQENGKTWGIRFQNSTSTNHSYIVFKGSSYASGTVETTYFLKSYIQFSDPSAGLSKDVIFSAISGLPQVSTTVKINLVSNSTVSSTININSNGQIQN</sequence>
<protein>
    <recommendedName>
        <fullName evidence="4">General secretion pathway GspH domain-containing protein</fullName>
    </recommendedName>
</protein>
<keyword evidence="1" id="KW-0812">Transmembrane</keyword>
<gene>
    <name evidence="2" type="ORF">COV54_02675</name>
</gene>
<dbReference type="InterPro" id="IPR012902">
    <property type="entry name" value="N_methyl_site"/>
</dbReference>
<dbReference type="Pfam" id="PF07963">
    <property type="entry name" value="N_methyl"/>
    <property type="match status" value="1"/>
</dbReference>
<dbReference type="EMBL" id="PCWR01000057">
    <property type="protein sequence ID" value="PIR06363.1"/>
    <property type="molecule type" value="Genomic_DNA"/>
</dbReference>
<reference evidence="2 3" key="1">
    <citation type="submission" date="2017-09" db="EMBL/GenBank/DDBJ databases">
        <title>Depth-based differentiation of microbial function through sediment-hosted aquifers and enrichment of novel symbionts in the deep terrestrial subsurface.</title>
        <authorList>
            <person name="Probst A.J."/>
            <person name="Ladd B."/>
            <person name="Jarett J.K."/>
            <person name="Geller-Mcgrath D.E."/>
            <person name="Sieber C.M."/>
            <person name="Emerson J.B."/>
            <person name="Anantharaman K."/>
            <person name="Thomas B.C."/>
            <person name="Malmstrom R."/>
            <person name="Stieglmeier M."/>
            <person name="Klingl A."/>
            <person name="Woyke T."/>
            <person name="Ryan C.M."/>
            <person name="Banfield J.F."/>
        </authorList>
    </citation>
    <scope>NUCLEOTIDE SEQUENCE [LARGE SCALE GENOMIC DNA]</scope>
    <source>
        <strain evidence="2">CG11_big_fil_rev_8_21_14_0_20_38_23</strain>
    </source>
</reference>
<name>A0A2H0NBV0_9BACT</name>
<comment type="caution">
    <text evidence="2">The sequence shown here is derived from an EMBL/GenBank/DDBJ whole genome shotgun (WGS) entry which is preliminary data.</text>
</comment>
<evidence type="ECO:0000313" key="2">
    <source>
        <dbReference type="EMBL" id="PIR06363.1"/>
    </source>
</evidence>
<dbReference type="InterPro" id="IPR045584">
    <property type="entry name" value="Pilin-like"/>
</dbReference>
<proteinExistence type="predicted"/>
<accession>A0A2H0NBV0</accession>